<name>A0A932R2H9_9BACT</name>
<dbReference type="Proteomes" id="UP000753196">
    <property type="component" value="Unassembled WGS sequence"/>
</dbReference>
<evidence type="ECO:0000259" key="1">
    <source>
        <dbReference type="Pfam" id="PF00456"/>
    </source>
</evidence>
<feature type="domain" description="Transketolase N-terminal" evidence="1">
    <location>
        <begin position="5"/>
        <end position="248"/>
    </location>
</feature>
<gene>
    <name evidence="2" type="ORF">HY221_02635</name>
</gene>
<dbReference type="PANTHER" id="PTHR47514">
    <property type="entry name" value="TRANSKETOLASE N-TERMINAL SECTION-RELATED"/>
    <property type="match status" value="1"/>
</dbReference>
<dbReference type="AlphaFoldDB" id="A0A932R2H9"/>
<protein>
    <submittedName>
        <fullName evidence="2">Transketolase</fullName>
    </submittedName>
</protein>
<organism evidence="2 3">
    <name type="scientific">Candidatus Sungiibacteriota bacterium</name>
    <dbReference type="NCBI Taxonomy" id="2750080"/>
    <lineage>
        <taxon>Bacteria</taxon>
        <taxon>Candidatus Sungiibacteriota</taxon>
    </lineage>
</organism>
<dbReference type="PANTHER" id="PTHR47514:SF2">
    <property type="entry name" value="TRANSKETOLASE"/>
    <property type="match status" value="1"/>
</dbReference>
<dbReference type="CDD" id="cd02012">
    <property type="entry name" value="TPP_TK"/>
    <property type="match status" value="1"/>
</dbReference>
<dbReference type="Gene3D" id="3.40.50.970">
    <property type="match status" value="1"/>
</dbReference>
<dbReference type="InterPro" id="IPR005474">
    <property type="entry name" value="Transketolase_N"/>
</dbReference>
<dbReference type="Pfam" id="PF00456">
    <property type="entry name" value="Transketolase_N"/>
    <property type="match status" value="1"/>
</dbReference>
<accession>A0A932R2H9</accession>
<evidence type="ECO:0000313" key="2">
    <source>
        <dbReference type="EMBL" id="MBI3631210.1"/>
    </source>
</evidence>
<evidence type="ECO:0000313" key="3">
    <source>
        <dbReference type="Proteomes" id="UP000753196"/>
    </source>
</evidence>
<dbReference type="SUPFAM" id="SSF52518">
    <property type="entry name" value="Thiamin diphosphate-binding fold (THDP-binding)"/>
    <property type="match status" value="1"/>
</dbReference>
<sequence length="268" mass="29167">MSVTHSLAKAIRQHALRMVHKANASHIGSCLSMADILAVLYGRPVLRYRANDPQWTDRDILLVSKGHACAIVYATLAKTGYFDPALLDGYCTNGSLLQGHLSHHVPGVELSTGSLGHALSVGCGLALASKRAKTTRRVFVIVSDGELDEGSNWEAILFAGHQMLGNLTVIVDYNKIQSFGSTAEVLDLEPMTDKWRSFRWRVHELDGHDHNALESAFRAPPVESPTVIVAHTIKGKGVGFMEGKLEWHYKSPSAQLLAQALAEIEAAP</sequence>
<dbReference type="InterPro" id="IPR029061">
    <property type="entry name" value="THDP-binding"/>
</dbReference>
<reference evidence="2" key="1">
    <citation type="submission" date="2020-07" db="EMBL/GenBank/DDBJ databases">
        <title>Huge and variable diversity of episymbiotic CPR bacteria and DPANN archaea in groundwater ecosystems.</title>
        <authorList>
            <person name="He C.Y."/>
            <person name="Keren R."/>
            <person name="Whittaker M."/>
            <person name="Farag I.F."/>
            <person name="Doudna J."/>
            <person name="Cate J.H.D."/>
            <person name="Banfield J.F."/>
        </authorList>
    </citation>
    <scope>NUCLEOTIDE SEQUENCE</scope>
    <source>
        <strain evidence="2">NC_groundwater_973_Pr1_S-0.2um_54_13</strain>
    </source>
</reference>
<dbReference type="EMBL" id="JACQCR010000061">
    <property type="protein sequence ID" value="MBI3631210.1"/>
    <property type="molecule type" value="Genomic_DNA"/>
</dbReference>
<proteinExistence type="predicted"/>
<comment type="caution">
    <text evidence="2">The sequence shown here is derived from an EMBL/GenBank/DDBJ whole genome shotgun (WGS) entry which is preliminary data.</text>
</comment>